<feature type="region of interest" description="Disordered" evidence="1">
    <location>
        <begin position="1"/>
        <end position="67"/>
    </location>
</feature>
<feature type="compositionally biased region" description="Polar residues" evidence="1">
    <location>
        <begin position="103"/>
        <end position="114"/>
    </location>
</feature>
<dbReference type="SUPFAM" id="SSF50494">
    <property type="entry name" value="Trypsin-like serine proteases"/>
    <property type="match status" value="1"/>
</dbReference>
<dbReference type="EMBL" id="NIDE01000017">
    <property type="protein sequence ID" value="OWK35847.1"/>
    <property type="molecule type" value="Genomic_DNA"/>
</dbReference>
<organism evidence="3 4">
    <name type="scientific">Fimbriiglobus ruber</name>
    <dbReference type="NCBI Taxonomy" id="1908690"/>
    <lineage>
        <taxon>Bacteria</taxon>
        <taxon>Pseudomonadati</taxon>
        <taxon>Planctomycetota</taxon>
        <taxon>Planctomycetia</taxon>
        <taxon>Gemmatales</taxon>
        <taxon>Gemmataceae</taxon>
        <taxon>Fimbriiglobus</taxon>
    </lineage>
</organism>
<sequence>MRPVLDAAPISRSARRDDDEDDRPRSRRDADNEKPRSRRDDEDDRPRSRRDDDEKPRKPAKKKAAKNTSKFPVGLVVGGVAGAGLLIAAVIVLVVVIVRPSRDNSTTVASSGDRSNVSTDASNTTSNTASTYAGSTAPPAVTAYPSPPPPNHDTPDQAAIDKCKNAAVYIEVEDTKGGGGSGSGWFGLEQSLIFTNAHVIGMKAPGSPRPAKVTAYINPGTPDQREIPHERIEILAVDRDMDLAMLRVLREPNLPTPLRLRPSRELRDLEKLIALGFPGGRRLSARNKSSKPPAVTVTATNVSSLRQDDNGNLYSVQVQGGIVHGNSGGPIVDTDGNVTAVAVRVDLDSEGRFTNVAYGVPTEYVMGLLAGRLADIEFGQAYRQGGKVHVPVTANCLDPFNRLRAVGVGYWVGDASSKPRPAGTKRVPGAGESEYREAVLNYNFTKDKQTAAGELIFPDLQSGRAYWAQPFYSNALSEKLWLAGNPVKLAGPPIDRVAADLYARYQPGTRRPLTLTNTFTLDEHEQGEGEDRSERVLVGIELKANEQVLAPRDANSAAVLQVNYDTIKLRLELGTMTKEDIIPKEKQDLLNSSIKRVTGYGHVDKAGEISRVEATMPQGLPGGDFVRALGEEAMETLMMASVRLPNARVEPLRQWNSTKTIRIQLPGTEGAGGGGKANAQVPRPGFPGRPGIPKGPNIPRPGMPNGPGVPRGPGMAGPPTAVRRNRTYDYQQNVTYTYLGSRTRGGVSEGVIRVDGVITAPNGGSGIGASGQLRGYAYIDLASGIVLEAEIDKDFEIDTTKDGVKKRVSGINTYKLSRTATP</sequence>
<protein>
    <recommendedName>
        <fullName evidence="5">Serine protease</fullName>
    </recommendedName>
</protein>
<dbReference type="InterPro" id="IPR009003">
    <property type="entry name" value="Peptidase_S1_PA"/>
</dbReference>
<feature type="compositionally biased region" description="Low complexity" evidence="1">
    <location>
        <begin position="115"/>
        <end position="144"/>
    </location>
</feature>
<gene>
    <name evidence="3" type="ORF">FRUB_08410</name>
</gene>
<feature type="transmembrane region" description="Helical" evidence="2">
    <location>
        <begin position="71"/>
        <end position="98"/>
    </location>
</feature>
<dbReference type="Proteomes" id="UP000214646">
    <property type="component" value="Unassembled WGS sequence"/>
</dbReference>
<dbReference type="PANTHER" id="PTHR43019">
    <property type="entry name" value="SERINE ENDOPROTEASE DEGS"/>
    <property type="match status" value="1"/>
</dbReference>
<dbReference type="Pfam" id="PF13365">
    <property type="entry name" value="Trypsin_2"/>
    <property type="match status" value="1"/>
</dbReference>
<feature type="region of interest" description="Disordered" evidence="1">
    <location>
        <begin position="103"/>
        <end position="158"/>
    </location>
</feature>
<dbReference type="InterPro" id="IPR043504">
    <property type="entry name" value="Peptidase_S1_PA_chymotrypsin"/>
</dbReference>
<comment type="caution">
    <text evidence="3">The sequence shown here is derived from an EMBL/GenBank/DDBJ whole genome shotgun (WGS) entry which is preliminary data.</text>
</comment>
<reference evidence="4" key="1">
    <citation type="submission" date="2017-06" db="EMBL/GenBank/DDBJ databases">
        <title>Genome analysis of Fimbriiglobus ruber SP5, the first member of the order Planctomycetales with confirmed chitinolytic capability.</title>
        <authorList>
            <person name="Ravin N.V."/>
            <person name="Rakitin A.L."/>
            <person name="Ivanova A.A."/>
            <person name="Beletsky A.V."/>
            <person name="Kulichevskaya I.S."/>
            <person name="Mardanov A.V."/>
            <person name="Dedysh S.N."/>
        </authorList>
    </citation>
    <scope>NUCLEOTIDE SEQUENCE [LARGE SCALE GENOMIC DNA]</scope>
    <source>
        <strain evidence="4">SP5</strain>
    </source>
</reference>
<evidence type="ECO:0000313" key="3">
    <source>
        <dbReference type="EMBL" id="OWK35847.1"/>
    </source>
</evidence>
<accession>A0A225DIB0</accession>
<feature type="compositionally biased region" description="Basic and acidic residues" evidence="1">
    <location>
        <begin position="14"/>
        <end position="57"/>
    </location>
</feature>
<dbReference type="Gene3D" id="2.40.10.10">
    <property type="entry name" value="Trypsin-like serine proteases"/>
    <property type="match status" value="2"/>
</dbReference>
<feature type="region of interest" description="Disordered" evidence="1">
    <location>
        <begin position="693"/>
        <end position="727"/>
    </location>
</feature>
<evidence type="ECO:0008006" key="5">
    <source>
        <dbReference type="Google" id="ProtNLM"/>
    </source>
</evidence>
<keyword evidence="4" id="KW-1185">Reference proteome</keyword>
<name>A0A225DIB0_9BACT</name>
<evidence type="ECO:0000313" key="4">
    <source>
        <dbReference type="Proteomes" id="UP000214646"/>
    </source>
</evidence>
<evidence type="ECO:0000256" key="2">
    <source>
        <dbReference type="SAM" id="Phobius"/>
    </source>
</evidence>
<keyword evidence="2" id="KW-1133">Transmembrane helix</keyword>
<dbReference type="PANTHER" id="PTHR43019:SF23">
    <property type="entry name" value="PROTEASE DO-LIKE 5, CHLOROPLASTIC"/>
    <property type="match status" value="1"/>
</dbReference>
<keyword evidence="2" id="KW-0472">Membrane</keyword>
<evidence type="ECO:0000256" key="1">
    <source>
        <dbReference type="SAM" id="MobiDB-lite"/>
    </source>
</evidence>
<keyword evidence="2" id="KW-0812">Transmembrane</keyword>
<dbReference type="AlphaFoldDB" id="A0A225DIB0"/>
<proteinExistence type="predicted"/>